<comment type="caution">
    <text evidence="2">The sequence shown here is derived from an EMBL/GenBank/DDBJ whole genome shotgun (WGS) entry which is preliminary data.</text>
</comment>
<dbReference type="RefSeq" id="WP_206588150.1">
    <property type="nucleotide sequence ID" value="NZ_JAFKCU010000005.1"/>
</dbReference>
<protein>
    <submittedName>
        <fullName evidence="2">Uncharacterized protein</fullName>
    </submittedName>
</protein>
<keyword evidence="3" id="KW-1185">Reference proteome</keyword>
<evidence type="ECO:0000313" key="3">
    <source>
        <dbReference type="Proteomes" id="UP000664480"/>
    </source>
</evidence>
<keyword evidence="1" id="KW-0472">Membrane</keyword>
<name>A0ABS3CMK9_9BACT</name>
<evidence type="ECO:0000313" key="2">
    <source>
        <dbReference type="EMBL" id="MBN7817480.1"/>
    </source>
</evidence>
<dbReference type="EMBL" id="JAFKCU010000005">
    <property type="protein sequence ID" value="MBN7817480.1"/>
    <property type="molecule type" value="Genomic_DNA"/>
</dbReference>
<feature type="transmembrane region" description="Helical" evidence="1">
    <location>
        <begin position="6"/>
        <end position="30"/>
    </location>
</feature>
<dbReference type="Proteomes" id="UP000664480">
    <property type="component" value="Unassembled WGS sequence"/>
</dbReference>
<keyword evidence="1" id="KW-0812">Transmembrane</keyword>
<reference evidence="2 3" key="1">
    <citation type="submission" date="2021-03" db="EMBL/GenBank/DDBJ databases">
        <title>novel species isolated from a fishpond in China.</title>
        <authorList>
            <person name="Lu H."/>
            <person name="Cai Z."/>
        </authorList>
    </citation>
    <scope>NUCLEOTIDE SEQUENCE [LARGE SCALE GENOMIC DNA]</scope>
    <source>
        <strain evidence="2 3">YJ13C</strain>
    </source>
</reference>
<gene>
    <name evidence="2" type="ORF">J0A69_18710</name>
</gene>
<proteinExistence type="predicted"/>
<sequence length="141" mass="16344">MLENISWLDFFLGLTGFLILYYLGFILWYYGKEVWGYLQFSKNSDVSSNEPKFTDEEYRFIFGEIHGFAEQIHLEILPKVSNSQEFLTEIEKLLAGFKYRSEPIFQKALVSHILESVAGKPWGISENALIEFLAGIKNNTD</sequence>
<organism evidence="2 3">
    <name type="scientific">Algoriphagus pacificus</name>
    <dbReference type="NCBI Taxonomy" id="2811234"/>
    <lineage>
        <taxon>Bacteria</taxon>
        <taxon>Pseudomonadati</taxon>
        <taxon>Bacteroidota</taxon>
        <taxon>Cytophagia</taxon>
        <taxon>Cytophagales</taxon>
        <taxon>Cyclobacteriaceae</taxon>
        <taxon>Algoriphagus</taxon>
    </lineage>
</organism>
<evidence type="ECO:0000256" key="1">
    <source>
        <dbReference type="SAM" id="Phobius"/>
    </source>
</evidence>
<keyword evidence="1" id="KW-1133">Transmembrane helix</keyword>
<accession>A0ABS3CMK9</accession>